<accession>A0A2I0IUQ9</accession>
<organism evidence="1 2">
    <name type="scientific">Punica granatum</name>
    <name type="common">Pomegranate</name>
    <dbReference type="NCBI Taxonomy" id="22663"/>
    <lineage>
        <taxon>Eukaryota</taxon>
        <taxon>Viridiplantae</taxon>
        <taxon>Streptophyta</taxon>
        <taxon>Embryophyta</taxon>
        <taxon>Tracheophyta</taxon>
        <taxon>Spermatophyta</taxon>
        <taxon>Magnoliopsida</taxon>
        <taxon>eudicotyledons</taxon>
        <taxon>Gunneridae</taxon>
        <taxon>Pentapetalae</taxon>
        <taxon>rosids</taxon>
        <taxon>malvids</taxon>
        <taxon>Myrtales</taxon>
        <taxon>Lythraceae</taxon>
        <taxon>Punica</taxon>
    </lineage>
</organism>
<protein>
    <submittedName>
        <fullName evidence="1">Uncharacterized protein</fullName>
    </submittedName>
</protein>
<proteinExistence type="predicted"/>
<comment type="caution">
    <text evidence="1">The sequence shown here is derived from an EMBL/GenBank/DDBJ whole genome shotgun (WGS) entry which is preliminary data.</text>
</comment>
<name>A0A2I0IUQ9_PUNGR</name>
<evidence type="ECO:0000313" key="1">
    <source>
        <dbReference type="EMBL" id="PKI47724.1"/>
    </source>
</evidence>
<dbReference type="AlphaFoldDB" id="A0A2I0IUQ9"/>
<dbReference type="Proteomes" id="UP000233551">
    <property type="component" value="Unassembled WGS sequence"/>
</dbReference>
<dbReference type="STRING" id="22663.A0A2I0IUQ9"/>
<evidence type="ECO:0000313" key="2">
    <source>
        <dbReference type="Proteomes" id="UP000233551"/>
    </source>
</evidence>
<dbReference type="EMBL" id="PGOL01002464">
    <property type="protein sequence ID" value="PKI47724.1"/>
    <property type="molecule type" value="Genomic_DNA"/>
</dbReference>
<keyword evidence="2" id="KW-1185">Reference proteome</keyword>
<reference evidence="1 2" key="1">
    <citation type="submission" date="2017-11" db="EMBL/GenBank/DDBJ databases">
        <title>De-novo sequencing of pomegranate (Punica granatum L.) genome.</title>
        <authorList>
            <person name="Akparov Z."/>
            <person name="Amiraslanov A."/>
            <person name="Hajiyeva S."/>
            <person name="Abbasov M."/>
            <person name="Kaur K."/>
            <person name="Hamwieh A."/>
            <person name="Solovyev V."/>
            <person name="Salamov A."/>
            <person name="Braich B."/>
            <person name="Kosarev P."/>
            <person name="Mahmoud A."/>
            <person name="Hajiyev E."/>
            <person name="Babayeva S."/>
            <person name="Izzatullayeva V."/>
            <person name="Mammadov A."/>
            <person name="Mammadov A."/>
            <person name="Sharifova S."/>
            <person name="Ojaghi J."/>
            <person name="Eynullazada K."/>
            <person name="Bayramov B."/>
            <person name="Abdulazimova A."/>
            <person name="Shahmuradov I."/>
        </authorList>
    </citation>
    <scope>NUCLEOTIDE SEQUENCE [LARGE SCALE GENOMIC DNA]</scope>
    <source>
        <strain evidence="2">cv. AG2017</strain>
        <tissue evidence="1">Leaf</tissue>
    </source>
</reference>
<gene>
    <name evidence="1" type="ORF">CRG98_031857</name>
</gene>
<sequence>MKRLRLLKLNNLHVEGDYGVILKELRWLCWHGFPLNFLPDEFHMENMVVIDIRYGKLRAAWRTFKGVHPNGSASPSRCTLYHEEISIRHEFIMMLIFLCKTGGEDNFMYQGATNRRSSSITAGAFHCLSCCLPVTAVSWVELLYHVLGKFLARPLLLPVLTLINETRERQKNLFWLPGDYSLNEDHIGVFSVAPEEIMGDV</sequence>